<dbReference type="AlphaFoldDB" id="A0A8X8KE80"/>
<accession>A0A8X8KE80</accession>
<dbReference type="EMBL" id="JAHWXT010000010">
    <property type="protein sequence ID" value="MCF0266799.1"/>
    <property type="molecule type" value="Genomic_DNA"/>
</dbReference>
<comment type="caution">
    <text evidence="1">The sequence shown here is derived from an EMBL/GenBank/DDBJ whole genome shotgun (WGS) entry which is preliminary data.</text>
</comment>
<reference evidence="1" key="1">
    <citation type="submission" date="2021-07" db="EMBL/GenBank/DDBJ databases">
        <authorList>
            <person name="Fernandez M."/>
            <person name="Pereira P."/>
            <person name="Torres Tejerizo G.A."/>
            <person name="Gonzalez P."/>
            <person name="Agostini E."/>
        </authorList>
    </citation>
    <scope>NUCLEOTIDE SEQUENCE</scope>
    <source>
        <strain evidence="1">SFC 500-1A</strain>
    </source>
</reference>
<sequence length="202" mass="23348">MKKLFLTIFFVFFVSCSSENRGDAQLGSMNTSENNINDPCANADCTPDKFNSPYYKIPYEKLRDLEFLNYEDFGVVLLNNGILNAEILKDYNFKDKDNSNYIDFENEAMLTINPNPSNGKVKSIDYDFSMCSSISSIDIDRIRKILKIFQNNNLENSFFKFDFTKKNNEDSLTNTSYGENGITYEISCNIKSKKGQFHIYKK</sequence>
<protein>
    <submittedName>
        <fullName evidence="1">Transporter</fullName>
    </submittedName>
</protein>
<name>A0A8X8KE80_ACIGI</name>
<proteinExistence type="predicted"/>
<dbReference type="Proteomes" id="UP000887320">
    <property type="component" value="Unassembled WGS sequence"/>
</dbReference>
<organism evidence="1 2">
    <name type="scientific">Acinetobacter guillouiae</name>
    <name type="common">Acinetobacter genomosp. 11</name>
    <dbReference type="NCBI Taxonomy" id="106649"/>
    <lineage>
        <taxon>Bacteria</taxon>
        <taxon>Pseudomonadati</taxon>
        <taxon>Pseudomonadota</taxon>
        <taxon>Gammaproteobacteria</taxon>
        <taxon>Moraxellales</taxon>
        <taxon>Moraxellaceae</taxon>
        <taxon>Acinetobacter</taxon>
    </lineage>
</organism>
<evidence type="ECO:0000313" key="2">
    <source>
        <dbReference type="Proteomes" id="UP000887320"/>
    </source>
</evidence>
<evidence type="ECO:0000313" key="1">
    <source>
        <dbReference type="EMBL" id="MCF0266799.1"/>
    </source>
</evidence>
<dbReference type="RefSeq" id="WP_166781847.1">
    <property type="nucleotide sequence ID" value="NZ_JAHWXT010000010.1"/>
</dbReference>
<gene>
    <name evidence="1" type="ORF">KW868_20305</name>
</gene>
<dbReference type="PROSITE" id="PS51257">
    <property type="entry name" value="PROKAR_LIPOPROTEIN"/>
    <property type="match status" value="1"/>
</dbReference>